<dbReference type="InterPro" id="IPR003607">
    <property type="entry name" value="HD/PDEase_dom"/>
</dbReference>
<evidence type="ECO:0000259" key="1">
    <source>
        <dbReference type="Pfam" id="PF01966"/>
    </source>
</evidence>
<accession>A0A923MHD0</accession>
<dbReference type="Proteomes" id="UP000620327">
    <property type="component" value="Unassembled WGS sequence"/>
</dbReference>
<keyword evidence="3" id="KW-1185">Reference proteome</keyword>
<comment type="caution">
    <text evidence="2">The sequence shown here is derived from an EMBL/GenBank/DDBJ whole genome shotgun (WGS) entry which is preliminary data.</text>
</comment>
<dbReference type="CDD" id="cd00077">
    <property type="entry name" value="HDc"/>
    <property type="match status" value="1"/>
</dbReference>
<protein>
    <submittedName>
        <fullName evidence="2">HD domain-containing protein</fullName>
    </submittedName>
</protein>
<evidence type="ECO:0000313" key="2">
    <source>
        <dbReference type="EMBL" id="MBC5769494.1"/>
    </source>
</evidence>
<dbReference type="SUPFAM" id="SSF109604">
    <property type="entry name" value="HD-domain/PDEase-like"/>
    <property type="match status" value="1"/>
</dbReference>
<gene>
    <name evidence="2" type="ORF">H8Z83_04055</name>
</gene>
<dbReference type="Gene3D" id="1.10.3210.10">
    <property type="entry name" value="Hypothetical protein af1432"/>
    <property type="match status" value="1"/>
</dbReference>
<dbReference type="Pfam" id="PF01966">
    <property type="entry name" value="HD"/>
    <property type="match status" value="1"/>
</dbReference>
<sequence>MDVVNVESANLDDLKKRFVEICATINRPGMEDLMAWLERSDFYTAPASTRFHGNYTGGLLEHSLNVYDKLSGFVARYPELEISPETVAVTALFHDLTKVNYYTVSSRNVKDDVTGAWHKEPFYKTEDRLPLGHGEKSVIILQSFIKLTRDEIFAIRWHMGSFDCAVKGGDYSMGNAFETCPLAVMTHLADMEATYLVEGLATK</sequence>
<reference evidence="2" key="1">
    <citation type="submission" date="2020-08" db="EMBL/GenBank/DDBJ databases">
        <title>Genome public.</title>
        <authorList>
            <person name="Liu C."/>
            <person name="Sun Q."/>
        </authorList>
    </citation>
    <scope>NUCLEOTIDE SEQUENCE</scope>
    <source>
        <strain evidence="2">BX15</strain>
    </source>
</reference>
<dbReference type="RefSeq" id="WP_187013839.1">
    <property type="nucleotide sequence ID" value="NZ_JACOQI010000002.1"/>
</dbReference>
<proteinExistence type="predicted"/>
<dbReference type="InterPro" id="IPR006674">
    <property type="entry name" value="HD_domain"/>
</dbReference>
<organism evidence="2 3">
    <name type="scientific">Dysosmobacter segnis</name>
    <dbReference type="NCBI Taxonomy" id="2763042"/>
    <lineage>
        <taxon>Bacteria</taxon>
        <taxon>Bacillati</taxon>
        <taxon>Bacillota</taxon>
        <taxon>Clostridia</taxon>
        <taxon>Eubacteriales</taxon>
        <taxon>Oscillospiraceae</taxon>
        <taxon>Dysosmobacter</taxon>
    </lineage>
</organism>
<feature type="domain" description="HD" evidence="1">
    <location>
        <begin position="60"/>
        <end position="165"/>
    </location>
</feature>
<evidence type="ECO:0000313" key="3">
    <source>
        <dbReference type="Proteomes" id="UP000620327"/>
    </source>
</evidence>
<name>A0A923MHD0_9FIRM</name>
<dbReference type="AlphaFoldDB" id="A0A923MHD0"/>
<dbReference type="EMBL" id="JACOQI010000002">
    <property type="protein sequence ID" value="MBC5769494.1"/>
    <property type="molecule type" value="Genomic_DNA"/>
</dbReference>